<dbReference type="EMBL" id="QOWE01000017">
    <property type="protein sequence ID" value="RCR67730.1"/>
    <property type="molecule type" value="Genomic_DNA"/>
</dbReference>
<reference evidence="2 3" key="1">
    <citation type="submission" date="2018-07" db="EMBL/GenBank/DDBJ databases">
        <title>Genome analysis of Larkinella rosea.</title>
        <authorList>
            <person name="Zhou Z."/>
            <person name="Wang G."/>
        </authorList>
    </citation>
    <scope>NUCLEOTIDE SEQUENCE [LARGE SCALE GENOMIC DNA]</scope>
    <source>
        <strain evidence="3">zzj9</strain>
    </source>
</reference>
<dbReference type="Gene3D" id="3.30.379.10">
    <property type="entry name" value="Chitobiase/beta-hexosaminidase domain 2-like"/>
    <property type="match status" value="1"/>
</dbReference>
<evidence type="ECO:0000256" key="1">
    <source>
        <dbReference type="ARBA" id="ARBA00022801"/>
    </source>
</evidence>
<proteinExistence type="predicted"/>
<dbReference type="InterPro" id="IPR029018">
    <property type="entry name" value="Hex-like_dom2"/>
</dbReference>
<gene>
    <name evidence="2" type="ORF">DUE52_20225</name>
</gene>
<name>A0A368JJ92_9BACT</name>
<protein>
    <recommendedName>
        <fullName evidence="4">Alpha glucuronidase N-terminal domain-containing protein</fullName>
    </recommendedName>
</protein>
<evidence type="ECO:0000313" key="3">
    <source>
        <dbReference type="Proteomes" id="UP000253383"/>
    </source>
</evidence>
<evidence type="ECO:0000313" key="2">
    <source>
        <dbReference type="EMBL" id="RCR67730.1"/>
    </source>
</evidence>
<dbReference type="SUPFAM" id="SSF55545">
    <property type="entry name" value="beta-N-acetylhexosaminidase-like domain"/>
    <property type="match status" value="1"/>
</dbReference>
<evidence type="ECO:0008006" key="4">
    <source>
        <dbReference type="Google" id="ProtNLM"/>
    </source>
</evidence>
<accession>A0A368JJ92</accession>
<keyword evidence="3" id="KW-1185">Reference proteome</keyword>
<dbReference type="AlphaFoldDB" id="A0A368JJ92"/>
<keyword evidence="1" id="KW-0378">Hydrolase</keyword>
<comment type="caution">
    <text evidence="2">The sequence shown here is derived from an EMBL/GenBank/DDBJ whole genome shotgun (WGS) entry which is preliminary data.</text>
</comment>
<dbReference type="GO" id="GO:0005975">
    <property type="term" value="P:carbohydrate metabolic process"/>
    <property type="evidence" value="ECO:0007669"/>
    <property type="project" value="UniProtKB-ARBA"/>
</dbReference>
<dbReference type="OrthoDB" id="7167803at2"/>
<organism evidence="2 3">
    <name type="scientific">Larkinella punicea</name>
    <dbReference type="NCBI Taxonomy" id="2315727"/>
    <lineage>
        <taxon>Bacteria</taxon>
        <taxon>Pseudomonadati</taxon>
        <taxon>Bacteroidota</taxon>
        <taxon>Cytophagia</taxon>
        <taxon>Cytophagales</taxon>
        <taxon>Spirosomataceae</taxon>
        <taxon>Larkinella</taxon>
    </lineage>
</organism>
<sequence length="812" mass="92587">MNHMRTWMFFLFLLITVSGLLSIPAKANPIDLTKAQIYCPVKDPKVLLRSLEILQQEVEKRSQIQWPIVKKIPKPGQAAIYLTTEKELTALPEPLRSAVSRMPATRSEGFKLVIEENTNKVLIVGNDARGLLYGVGRLLRKLDMRPGKITITGEASIATSPKYSIRGHQLGYRPKTNAYDAFSVAQFDQYIRDLALFGANSIEIMPPRTDDDFTSLHMKLPAIKMIGEQSRICREYGLDVWMWYPNLGKDYVHPDSIQKELKERHEIFAAVPKLDALFVPGGDPGDLEPDVLFAWLEKEAAVLNKYHPKAKIWVSPQVFRPTQAWFDAFFKHVNKDYPWFGGVVFGPWVKMTVQEIRKVVKPSIPIRHYPDITHNYSSQYPVPHWDLAWSMTSGRESINPRPHDEKAIHNALDEFGAGSISYSEGTNDDVNKFVWSDQDWNPETPVIETLRDYARLFIGPDFTETVAQGLLSLEQNWRGNLLTNQAVYQTLMQWQTMEKQAPLPVLQNPRFQMGQIRAYYDAYTKRRLLYETELEQQARDALAGAETSGSLPAIKRANEILEKAWKNRILPEYRTKCFALADSLFKSIGAQLTMEKHGAMSGRGNFMDNIDIPLNDSPWLLDQMAKIEKLTDEKARVLKIKEMLHRTDPGPGGFYDHLGAPESWQRVVSGLSWEADPGSLKSPRIGFGVGLVGVEWVDEIKATGFKGQVTPRVWMKQAKTLYDQPLKIAYDELDPKATYRMRIAYTGRFRSRMKLTTDDGSVIHDFIQTGEQPIYEFDLPQAVLSDGKVTFIWTCGEGERGSQVTEIWLIRK</sequence>
<dbReference type="GO" id="GO:0016787">
    <property type="term" value="F:hydrolase activity"/>
    <property type="evidence" value="ECO:0007669"/>
    <property type="project" value="UniProtKB-KW"/>
</dbReference>
<dbReference type="Proteomes" id="UP000253383">
    <property type="component" value="Unassembled WGS sequence"/>
</dbReference>